<dbReference type="EMBL" id="LR798293">
    <property type="protein sequence ID" value="CAB5221037.1"/>
    <property type="molecule type" value="Genomic_DNA"/>
</dbReference>
<sequence length="59" mass="6830">MSDGGKGSKPRPISVSDEEYANRWDAIFQRDKPKEQDALMKSIESENERLGIYKKEKEI</sequence>
<proteinExistence type="predicted"/>
<gene>
    <name evidence="2" type="ORF">UFOVP240_71</name>
</gene>
<evidence type="ECO:0000313" key="2">
    <source>
        <dbReference type="EMBL" id="CAB5221037.1"/>
    </source>
</evidence>
<organism evidence="2">
    <name type="scientific">uncultured Caudovirales phage</name>
    <dbReference type="NCBI Taxonomy" id="2100421"/>
    <lineage>
        <taxon>Viruses</taxon>
        <taxon>Duplodnaviria</taxon>
        <taxon>Heunggongvirae</taxon>
        <taxon>Uroviricota</taxon>
        <taxon>Caudoviricetes</taxon>
        <taxon>Peduoviridae</taxon>
        <taxon>Maltschvirus</taxon>
        <taxon>Maltschvirus maltsch</taxon>
    </lineage>
</organism>
<evidence type="ECO:0000256" key="1">
    <source>
        <dbReference type="SAM" id="MobiDB-lite"/>
    </source>
</evidence>
<feature type="region of interest" description="Disordered" evidence="1">
    <location>
        <begin position="1"/>
        <end position="22"/>
    </location>
</feature>
<accession>A0A6J7WTH4</accession>
<name>A0A6J7WTH4_9CAUD</name>
<protein>
    <submittedName>
        <fullName evidence="2">Uncharacterized protein</fullName>
    </submittedName>
</protein>
<reference evidence="2" key="1">
    <citation type="submission" date="2020-05" db="EMBL/GenBank/DDBJ databases">
        <authorList>
            <person name="Chiriac C."/>
            <person name="Salcher M."/>
            <person name="Ghai R."/>
            <person name="Kavagutti S V."/>
        </authorList>
    </citation>
    <scope>NUCLEOTIDE SEQUENCE</scope>
</reference>